<dbReference type="Proteomes" id="UP000035579">
    <property type="component" value="Chromosome"/>
</dbReference>
<evidence type="ECO:0000313" key="4">
    <source>
        <dbReference type="Proteomes" id="UP000035579"/>
    </source>
</evidence>
<dbReference type="SMART" id="SM00257">
    <property type="entry name" value="LysM"/>
    <property type="match status" value="3"/>
</dbReference>
<dbReference type="EMBL" id="QUMU01000003">
    <property type="protein sequence ID" value="REG34826.1"/>
    <property type="molecule type" value="Genomic_DNA"/>
</dbReference>
<reference evidence="2 4" key="1">
    <citation type="submission" date="2015-05" db="EMBL/GenBank/DDBJ databases">
        <title>Genome assembly of Archangium gephyra DSM 2261.</title>
        <authorList>
            <person name="Sharma G."/>
            <person name="Subramanian S."/>
        </authorList>
    </citation>
    <scope>NUCLEOTIDE SEQUENCE [LARGE SCALE GENOMIC DNA]</scope>
    <source>
        <strain evidence="2 4">DSM 2261</strain>
    </source>
</reference>
<dbReference type="Proteomes" id="UP000256345">
    <property type="component" value="Unassembled WGS sequence"/>
</dbReference>
<dbReference type="RefSeq" id="WP_053066481.1">
    <property type="nucleotide sequence ID" value="NZ_CP011509.1"/>
</dbReference>
<dbReference type="CDD" id="cd00118">
    <property type="entry name" value="LysM"/>
    <property type="match status" value="3"/>
</dbReference>
<dbReference type="GO" id="GO:0016788">
    <property type="term" value="F:hydrolase activity, acting on ester bonds"/>
    <property type="evidence" value="ECO:0007669"/>
    <property type="project" value="InterPro"/>
</dbReference>
<accession>A0AAC8TDP0</accession>
<evidence type="ECO:0000259" key="1">
    <source>
        <dbReference type="PROSITE" id="PS51782"/>
    </source>
</evidence>
<reference evidence="3 5" key="2">
    <citation type="submission" date="2018-08" db="EMBL/GenBank/DDBJ databases">
        <title>Genomic Encyclopedia of Archaeal and Bacterial Type Strains, Phase II (KMG-II): from individual species to whole genera.</title>
        <authorList>
            <person name="Goeker M."/>
        </authorList>
    </citation>
    <scope>NUCLEOTIDE SEQUENCE [LARGE SCALE GENOMIC DNA]</scope>
    <source>
        <strain evidence="3 5">DSM 2261</strain>
    </source>
</reference>
<proteinExistence type="predicted"/>
<name>A0AAC8TDP0_9BACT</name>
<dbReference type="KEGG" id="age:AA314_03648"/>
<sequence>MNGIEYRVKTGDTLSAIARRHQVTVEELSRLNGISDVNRLWAGQVLRIARQNPPVSFQPPRQRTYRVRAGDTLPAIAQRHNVTVTALLQANGLGASESARLGMVLKIPTDAPPTPSAPNLLANVKTATPAPRNLLAELELLSVDDPFWRGPKPLAMPYLDHPHMFKVEMKSCFGDDIPDKAVEAVLRDLKSGKFPGPEYQFSKDLSADTVAYYSKGVMTLSEPLVRQAQSDPEKRFTLFLGTVHEFGHHLDFILRNQYSTLGGSAPGEEGHRFLSVFVRFNDSLTTDFDFATFHWGNKARGGMKAVVTKSTVYSVKAGEFDIEARAKHLLFTVDELEDRGTVTINGEEVTVDFFKIRGAGAVHEDITKAAASLARVPYGTQLDEGCAWPDVPCAGNGVETCYYKAWNDMDTPGTLAYRSHFGDFQYWHSMAPTGSLTNQQVVEKIIAQAKAWYEQGVREGKLFHVGKLLHMVQDSFSRSHVIRVDKDAPPTRADALQYKVKTGDTLECIATEHQLTWQQLAEFNWGSSAPTVINTKLYKEVGCRKPKRPNDPVDPTTNYQFSSDDVKYGTGVILIPRPRLKNQIISFQGYTAQDGNKHGEADKVTGGSWRKIPGALDALDASVEVLKHYAKRSDFALLEVYLRKVVYPLAPGAAEAIAGGSAPAYSK</sequence>
<keyword evidence="5" id="KW-1185">Reference proteome</keyword>
<dbReference type="InterPro" id="IPR036779">
    <property type="entry name" value="LysM_dom_sf"/>
</dbReference>
<dbReference type="InterPro" id="IPR018392">
    <property type="entry name" value="LysM"/>
</dbReference>
<organism evidence="2 4">
    <name type="scientific">Archangium gephyra</name>
    <dbReference type="NCBI Taxonomy" id="48"/>
    <lineage>
        <taxon>Bacteria</taxon>
        <taxon>Pseudomonadati</taxon>
        <taxon>Myxococcota</taxon>
        <taxon>Myxococcia</taxon>
        <taxon>Myxococcales</taxon>
        <taxon>Cystobacterineae</taxon>
        <taxon>Archangiaceae</taxon>
        <taxon>Archangium</taxon>
    </lineage>
</organism>
<feature type="domain" description="LysM" evidence="1">
    <location>
        <begin position="63"/>
        <end position="107"/>
    </location>
</feature>
<dbReference type="Pfam" id="PF01476">
    <property type="entry name" value="LysM"/>
    <property type="match status" value="3"/>
</dbReference>
<evidence type="ECO:0000313" key="3">
    <source>
        <dbReference type="EMBL" id="REG34826.1"/>
    </source>
</evidence>
<dbReference type="EMBL" id="CP011509">
    <property type="protein sequence ID" value="AKJ02022.1"/>
    <property type="molecule type" value="Genomic_DNA"/>
</dbReference>
<dbReference type="PANTHER" id="PTHR33734">
    <property type="entry name" value="LYSM DOMAIN-CONTAINING GPI-ANCHORED PROTEIN 2"/>
    <property type="match status" value="1"/>
</dbReference>
<dbReference type="PROSITE" id="PS51782">
    <property type="entry name" value="LYSM"/>
    <property type="match status" value="2"/>
</dbReference>
<protein>
    <submittedName>
        <fullName evidence="3">LysM repeat protein</fullName>
    </submittedName>
    <submittedName>
        <fullName evidence="2">Membrane-bound lytic murein transglycosylase D</fullName>
    </submittedName>
</protein>
<dbReference type="SUPFAM" id="SSF48537">
    <property type="entry name" value="Phospholipase C/P1 nuclease"/>
    <property type="match status" value="1"/>
</dbReference>
<gene>
    <name evidence="2" type="ORF">AA314_03648</name>
    <name evidence="3" type="ORF">ATI61_103737</name>
</gene>
<evidence type="ECO:0000313" key="2">
    <source>
        <dbReference type="EMBL" id="AKJ02022.1"/>
    </source>
</evidence>
<dbReference type="Gene3D" id="3.10.350.10">
    <property type="entry name" value="LysM domain"/>
    <property type="match status" value="3"/>
</dbReference>
<dbReference type="AlphaFoldDB" id="A0AAC8TDP0"/>
<feature type="domain" description="LysM" evidence="1">
    <location>
        <begin position="4"/>
        <end position="48"/>
    </location>
</feature>
<dbReference type="InterPro" id="IPR008947">
    <property type="entry name" value="PLipase_C/P1_nuclease_dom_sf"/>
</dbReference>
<dbReference type="PANTHER" id="PTHR33734:SF22">
    <property type="entry name" value="MEMBRANE-BOUND LYTIC MUREIN TRANSGLYCOSYLASE D"/>
    <property type="match status" value="1"/>
</dbReference>
<dbReference type="SUPFAM" id="SSF54106">
    <property type="entry name" value="LysM domain"/>
    <property type="match status" value="3"/>
</dbReference>
<evidence type="ECO:0000313" key="5">
    <source>
        <dbReference type="Proteomes" id="UP000256345"/>
    </source>
</evidence>